<proteinExistence type="predicted"/>
<name>A0A081FVD1_9GAMM</name>
<reference evidence="4 5" key="1">
    <citation type="submission" date="2014-04" db="EMBL/GenBank/DDBJ databases">
        <title>Marinobacterium kochiensis sp. nov., isolated from sediment sample collected from Kochi backwaters in Kerala, India.</title>
        <authorList>
            <person name="Singh A."/>
            <person name="Pinnaka A.K."/>
        </authorList>
    </citation>
    <scope>NUCLEOTIDE SEQUENCE [LARGE SCALE GENOMIC DNA]</scope>
    <source>
        <strain evidence="4 5">AK27</strain>
    </source>
</reference>
<dbReference type="AlphaFoldDB" id="A0A081FVD1"/>
<feature type="domain" description="Fumarate lyase N-terminal" evidence="2">
    <location>
        <begin position="23"/>
        <end position="353"/>
    </location>
</feature>
<dbReference type="FunFam" id="1.10.40.30:FF:000002">
    <property type="entry name" value="Fumarate hydratase class II"/>
    <property type="match status" value="1"/>
</dbReference>
<dbReference type="GO" id="GO:0006099">
    <property type="term" value="P:tricarboxylic acid cycle"/>
    <property type="evidence" value="ECO:0007669"/>
    <property type="project" value="InterPro"/>
</dbReference>
<protein>
    <submittedName>
        <fullName evidence="4">Aspartate ammonia-lyase</fullName>
        <ecNumber evidence="4">4.3.1.1</ecNumber>
    </submittedName>
</protein>
<feature type="domain" description="Fumarase C C-terminal" evidence="3">
    <location>
        <begin position="419"/>
        <end position="471"/>
    </location>
</feature>
<evidence type="ECO:0000313" key="5">
    <source>
        <dbReference type="Proteomes" id="UP000028252"/>
    </source>
</evidence>
<dbReference type="PRINTS" id="PR00145">
    <property type="entry name" value="ARGSUCLYASE"/>
</dbReference>
<comment type="caution">
    <text evidence="4">The sequence shown here is derived from an EMBL/GenBank/DDBJ whole genome shotgun (WGS) entry which is preliminary data.</text>
</comment>
<dbReference type="InterPro" id="IPR022761">
    <property type="entry name" value="Fumarate_lyase_N"/>
</dbReference>
<accession>A0A081FVD1</accession>
<evidence type="ECO:0000313" key="4">
    <source>
        <dbReference type="EMBL" id="KEA62486.1"/>
    </source>
</evidence>
<gene>
    <name evidence="4" type="ORF">ADIMK_3377</name>
</gene>
<dbReference type="Gene3D" id="1.20.200.10">
    <property type="entry name" value="Fumarase/aspartase (Central domain)"/>
    <property type="match status" value="1"/>
</dbReference>
<dbReference type="InterPro" id="IPR000362">
    <property type="entry name" value="Fumarate_lyase_fam"/>
</dbReference>
<dbReference type="Proteomes" id="UP000028252">
    <property type="component" value="Unassembled WGS sequence"/>
</dbReference>
<evidence type="ECO:0000259" key="2">
    <source>
        <dbReference type="Pfam" id="PF00206"/>
    </source>
</evidence>
<dbReference type="PRINTS" id="PR00149">
    <property type="entry name" value="FUMRATELYASE"/>
</dbReference>
<dbReference type="FunFam" id="1.20.200.10:FF:000001">
    <property type="entry name" value="Fumarate hydratase, mitochondrial"/>
    <property type="match status" value="1"/>
</dbReference>
<dbReference type="STRING" id="1232683.ADIMK_3377"/>
<dbReference type="Gene3D" id="1.10.40.30">
    <property type="entry name" value="Fumarase/aspartase (C-terminal domain)"/>
    <property type="match status" value="1"/>
</dbReference>
<dbReference type="Pfam" id="PF00206">
    <property type="entry name" value="Lyase_1"/>
    <property type="match status" value="1"/>
</dbReference>
<dbReference type="InterPro" id="IPR024083">
    <property type="entry name" value="Fumarase/histidase_N"/>
</dbReference>
<keyword evidence="1 4" id="KW-0456">Lyase</keyword>
<dbReference type="GO" id="GO:0008797">
    <property type="term" value="F:aspartate ammonia-lyase activity"/>
    <property type="evidence" value="ECO:0007669"/>
    <property type="project" value="UniProtKB-EC"/>
</dbReference>
<dbReference type="InterPro" id="IPR018951">
    <property type="entry name" value="Fumarase_C_C"/>
</dbReference>
<dbReference type="Pfam" id="PF10415">
    <property type="entry name" value="FumaraseC_C"/>
    <property type="match status" value="1"/>
</dbReference>
<dbReference type="OrthoDB" id="9802809at2"/>
<dbReference type="InterPro" id="IPR008948">
    <property type="entry name" value="L-Aspartase-like"/>
</dbReference>
<dbReference type="PANTHER" id="PTHR42696:SF2">
    <property type="entry name" value="ASPARTATE AMMONIA-LYASE"/>
    <property type="match status" value="1"/>
</dbReference>
<dbReference type="GO" id="GO:0005829">
    <property type="term" value="C:cytosol"/>
    <property type="evidence" value="ECO:0007669"/>
    <property type="project" value="TreeGrafter"/>
</dbReference>
<dbReference type="PROSITE" id="PS00163">
    <property type="entry name" value="FUMARATE_LYASES"/>
    <property type="match status" value="1"/>
</dbReference>
<organism evidence="4 5">
    <name type="scientific">Marinobacterium lacunae</name>
    <dbReference type="NCBI Taxonomy" id="1232683"/>
    <lineage>
        <taxon>Bacteria</taxon>
        <taxon>Pseudomonadati</taxon>
        <taxon>Pseudomonadota</taxon>
        <taxon>Gammaproteobacteria</taxon>
        <taxon>Oceanospirillales</taxon>
        <taxon>Oceanospirillaceae</taxon>
        <taxon>Marinobacterium</taxon>
    </lineage>
</organism>
<evidence type="ECO:0000259" key="3">
    <source>
        <dbReference type="Pfam" id="PF10415"/>
    </source>
</evidence>
<sequence>MEKKPSAQQEQPARRREKDLLGEAWVPASAYYGIQTQRARENFDLSGVRLSLFPQLIKALALVKMACAKANNRLGLLDDTKAEAIEAAGKALLEGRHHDQFVVDMIQGGAGTSTNMNANEVLANIGLEYLGYQRGEYAHLHPNNDVNMSQSTNDAYPTAVRLAIVLKHGELVQALSSLRDAFAAKGEEFADIIKMGRTQLQDAVPMTLGQEFQSFASTLGEDIERIGGLSELLKEVNLGGTAIGTGINTDPAYAQLAVGYLSQLSGFEFKRASDLVEASSDMGAFVLFSGMLKRLAVKLSKIANDLRMLSMGPRCGLNEINLPPQQPGSSIMPGKINPVIPEAVNQVAYQVIGNDIAITMAAEAGQLQLNAMEPLIAYNVLESIRMLTQAMEMFRNRCIRGITANRENCEAMVDRSIGIVTAVNPYIGYENATRIAKQALESGRGVLELIREEALMSEEELNEVLRPANMIRPRPRVAAAERVAG</sequence>
<keyword evidence="5" id="KW-1185">Reference proteome</keyword>
<dbReference type="EMBL" id="JMQN01000048">
    <property type="protein sequence ID" value="KEA62486.1"/>
    <property type="molecule type" value="Genomic_DNA"/>
</dbReference>
<dbReference type="GO" id="GO:0006531">
    <property type="term" value="P:aspartate metabolic process"/>
    <property type="evidence" value="ECO:0007669"/>
    <property type="project" value="TreeGrafter"/>
</dbReference>
<dbReference type="RefSeq" id="WP_051693050.1">
    <property type="nucleotide sequence ID" value="NZ_JMQN01000048.1"/>
</dbReference>
<dbReference type="InterPro" id="IPR051546">
    <property type="entry name" value="Aspartate_Ammonia-Lyase"/>
</dbReference>
<dbReference type="InterPro" id="IPR020557">
    <property type="entry name" value="Fumarate_lyase_CS"/>
</dbReference>
<dbReference type="FunFam" id="1.10.275.10:FF:000001">
    <property type="entry name" value="Fumarate hydratase, mitochondrial"/>
    <property type="match status" value="1"/>
</dbReference>
<dbReference type="PATRIC" id="fig|1232683.4.peg.3323"/>
<dbReference type="Gene3D" id="1.10.275.10">
    <property type="entry name" value="Fumarase/aspartase (N-terminal domain)"/>
    <property type="match status" value="1"/>
</dbReference>
<dbReference type="PANTHER" id="PTHR42696">
    <property type="entry name" value="ASPARTATE AMMONIA-LYASE"/>
    <property type="match status" value="1"/>
</dbReference>
<dbReference type="SUPFAM" id="SSF48557">
    <property type="entry name" value="L-aspartase-like"/>
    <property type="match status" value="1"/>
</dbReference>
<evidence type="ECO:0000256" key="1">
    <source>
        <dbReference type="ARBA" id="ARBA00023239"/>
    </source>
</evidence>
<dbReference type="EC" id="4.3.1.1" evidence="4"/>
<dbReference type="NCBIfam" id="NF008909">
    <property type="entry name" value="PRK12273.1"/>
    <property type="match status" value="1"/>
</dbReference>
<dbReference type="CDD" id="cd01357">
    <property type="entry name" value="Aspartase"/>
    <property type="match status" value="1"/>
</dbReference>
<dbReference type="eggNOG" id="COG1027">
    <property type="taxonomic scope" value="Bacteria"/>
</dbReference>